<dbReference type="AlphaFoldDB" id="A0AAD4M596"/>
<feature type="region of interest" description="Disordered" evidence="1">
    <location>
        <begin position="94"/>
        <end position="143"/>
    </location>
</feature>
<comment type="caution">
    <text evidence="2">The sequence shown here is derived from an EMBL/GenBank/DDBJ whole genome shotgun (WGS) entry which is preliminary data.</text>
</comment>
<keyword evidence="3" id="KW-1185">Reference proteome</keyword>
<dbReference type="Proteomes" id="UP001203297">
    <property type="component" value="Unassembled WGS sequence"/>
</dbReference>
<reference evidence="2" key="1">
    <citation type="journal article" date="2022" name="New Phytol.">
        <title>Evolutionary transition to the ectomycorrhizal habit in the genomes of a hyperdiverse lineage of mushroom-forming fungi.</title>
        <authorList>
            <person name="Looney B."/>
            <person name="Miyauchi S."/>
            <person name="Morin E."/>
            <person name="Drula E."/>
            <person name="Courty P.E."/>
            <person name="Kohler A."/>
            <person name="Kuo A."/>
            <person name="LaButti K."/>
            <person name="Pangilinan J."/>
            <person name="Lipzen A."/>
            <person name="Riley R."/>
            <person name="Andreopoulos W."/>
            <person name="He G."/>
            <person name="Johnson J."/>
            <person name="Nolan M."/>
            <person name="Tritt A."/>
            <person name="Barry K.W."/>
            <person name="Grigoriev I.V."/>
            <person name="Nagy L.G."/>
            <person name="Hibbett D."/>
            <person name="Henrissat B."/>
            <person name="Matheny P.B."/>
            <person name="Labbe J."/>
            <person name="Martin F.M."/>
        </authorList>
    </citation>
    <scope>NUCLEOTIDE SEQUENCE</scope>
    <source>
        <strain evidence="2">BPL690</strain>
    </source>
</reference>
<dbReference type="EMBL" id="WTXG01000019">
    <property type="protein sequence ID" value="KAI0300083.1"/>
    <property type="molecule type" value="Genomic_DNA"/>
</dbReference>
<proteinExistence type="predicted"/>
<evidence type="ECO:0000256" key="1">
    <source>
        <dbReference type="SAM" id="MobiDB-lite"/>
    </source>
</evidence>
<evidence type="ECO:0000313" key="2">
    <source>
        <dbReference type="EMBL" id="KAI0300083.1"/>
    </source>
</evidence>
<evidence type="ECO:0000313" key="3">
    <source>
        <dbReference type="Proteomes" id="UP001203297"/>
    </source>
</evidence>
<sequence>MSLAKLTSLSAQTLSLLLERQRLQSLPPAGVTRATNSSLHLPQITRNLAQLRSGILELESIGDHREAIALLRTQHVRMRDMVGSDVVIEALPESTKAHSEEEEGGEEARSWSPPGAEKTNNTWSGVGEHVFTPYTDDPEAGRDPSLMLQEQRRLLDGVSSSGAMKKEHSFNEICGLQIRMYI</sequence>
<gene>
    <name evidence="2" type="ORF">B0F90DRAFT_1724689</name>
</gene>
<organism evidence="2 3">
    <name type="scientific">Multifurca ochricompacta</name>
    <dbReference type="NCBI Taxonomy" id="376703"/>
    <lineage>
        <taxon>Eukaryota</taxon>
        <taxon>Fungi</taxon>
        <taxon>Dikarya</taxon>
        <taxon>Basidiomycota</taxon>
        <taxon>Agaricomycotina</taxon>
        <taxon>Agaricomycetes</taxon>
        <taxon>Russulales</taxon>
        <taxon>Russulaceae</taxon>
        <taxon>Multifurca</taxon>
    </lineage>
</organism>
<protein>
    <submittedName>
        <fullName evidence="2">Uncharacterized protein</fullName>
    </submittedName>
</protein>
<name>A0AAD4M596_9AGAM</name>
<accession>A0AAD4M596</accession>